<sequence length="103" mass="12064">MKSSLVVLCVLVVVLVSTLVTADEANYGPYSAHPDYRYGKRPPNVRDPKLRKVYELFYPYYQRPNYRYPFYDGAGNGELLYGYGGKKLYRYTVFKPVEGYLRR</sequence>
<accession>A0AAV2R1J0</accession>
<keyword evidence="3" id="KW-1185">Reference proteome</keyword>
<reference evidence="2 3" key="1">
    <citation type="submission" date="2024-05" db="EMBL/GenBank/DDBJ databases">
        <authorList>
            <person name="Wallberg A."/>
        </authorList>
    </citation>
    <scope>NUCLEOTIDE SEQUENCE [LARGE SCALE GENOMIC DNA]</scope>
</reference>
<feature type="signal peptide" evidence="1">
    <location>
        <begin position="1"/>
        <end position="22"/>
    </location>
</feature>
<evidence type="ECO:0000313" key="2">
    <source>
        <dbReference type="EMBL" id="CAL4111201.1"/>
    </source>
</evidence>
<dbReference type="Proteomes" id="UP001497623">
    <property type="component" value="Unassembled WGS sequence"/>
</dbReference>
<organism evidence="2 3">
    <name type="scientific">Meganyctiphanes norvegica</name>
    <name type="common">Northern krill</name>
    <name type="synonym">Thysanopoda norvegica</name>
    <dbReference type="NCBI Taxonomy" id="48144"/>
    <lineage>
        <taxon>Eukaryota</taxon>
        <taxon>Metazoa</taxon>
        <taxon>Ecdysozoa</taxon>
        <taxon>Arthropoda</taxon>
        <taxon>Crustacea</taxon>
        <taxon>Multicrustacea</taxon>
        <taxon>Malacostraca</taxon>
        <taxon>Eumalacostraca</taxon>
        <taxon>Eucarida</taxon>
        <taxon>Euphausiacea</taxon>
        <taxon>Euphausiidae</taxon>
        <taxon>Meganyctiphanes</taxon>
    </lineage>
</organism>
<gene>
    <name evidence="2" type="ORF">MNOR_LOCUS19577</name>
</gene>
<evidence type="ECO:0000313" key="3">
    <source>
        <dbReference type="Proteomes" id="UP001497623"/>
    </source>
</evidence>
<keyword evidence="1" id="KW-0732">Signal</keyword>
<dbReference type="EMBL" id="CAXKWB010014616">
    <property type="protein sequence ID" value="CAL4111201.1"/>
    <property type="molecule type" value="Genomic_DNA"/>
</dbReference>
<comment type="caution">
    <text evidence="2">The sequence shown here is derived from an EMBL/GenBank/DDBJ whole genome shotgun (WGS) entry which is preliminary data.</text>
</comment>
<protein>
    <submittedName>
        <fullName evidence="2">Uncharacterized protein</fullName>
    </submittedName>
</protein>
<evidence type="ECO:0000256" key="1">
    <source>
        <dbReference type="SAM" id="SignalP"/>
    </source>
</evidence>
<proteinExistence type="predicted"/>
<feature type="chain" id="PRO_5043315348" evidence="1">
    <location>
        <begin position="23"/>
        <end position="103"/>
    </location>
</feature>
<dbReference type="AlphaFoldDB" id="A0AAV2R1J0"/>
<name>A0AAV2R1J0_MEGNR</name>